<keyword evidence="2" id="KW-1185">Reference proteome</keyword>
<accession>A0ABQ4UJJ4</accession>
<organism evidence="1 2">
    <name type="scientific">Methylorubrum aminovorans</name>
    <dbReference type="NCBI Taxonomy" id="269069"/>
    <lineage>
        <taxon>Bacteria</taxon>
        <taxon>Pseudomonadati</taxon>
        <taxon>Pseudomonadota</taxon>
        <taxon>Alphaproteobacteria</taxon>
        <taxon>Hyphomicrobiales</taxon>
        <taxon>Methylobacteriaceae</taxon>
        <taxon>Methylorubrum</taxon>
    </lineage>
</organism>
<reference evidence="1" key="2">
    <citation type="submission" date="2021-08" db="EMBL/GenBank/DDBJ databases">
        <authorList>
            <person name="Tani A."/>
            <person name="Ola A."/>
            <person name="Ogura Y."/>
            <person name="Katsura K."/>
            <person name="Hayashi T."/>
        </authorList>
    </citation>
    <scope>NUCLEOTIDE SEQUENCE</scope>
    <source>
        <strain evidence="1">NBRC 15686</strain>
    </source>
</reference>
<reference evidence="1" key="1">
    <citation type="journal article" date="2021" name="Front. Microbiol.">
        <title>Comprehensive Comparative Genomics and Phenotyping of Methylobacterium Species.</title>
        <authorList>
            <person name="Alessa O."/>
            <person name="Ogura Y."/>
            <person name="Fujitani Y."/>
            <person name="Takami H."/>
            <person name="Hayashi T."/>
            <person name="Sahin N."/>
            <person name="Tani A."/>
        </authorList>
    </citation>
    <scope>NUCLEOTIDE SEQUENCE</scope>
    <source>
        <strain evidence="1">NBRC 15686</strain>
    </source>
</reference>
<evidence type="ECO:0000313" key="2">
    <source>
        <dbReference type="Proteomes" id="UP001055039"/>
    </source>
</evidence>
<evidence type="ECO:0000313" key="1">
    <source>
        <dbReference type="EMBL" id="GJE65945.1"/>
    </source>
</evidence>
<gene>
    <name evidence="1" type="ORF">LNAOJCKE_3159</name>
</gene>
<dbReference type="RefSeq" id="WP_238225426.1">
    <property type="nucleotide sequence ID" value="NZ_BAAADH010000077.1"/>
</dbReference>
<protein>
    <submittedName>
        <fullName evidence="1">Uncharacterized protein</fullName>
    </submittedName>
</protein>
<proteinExistence type="predicted"/>
<dbReference type="Proteomes" id="UP001055039">
    <property type="component" value="Unassembled WGS sequence"/>
</dbReference>
<sequence>MRTRTIAGLGAGLTAIALGSLIFAITREGPPPPIEPVAAPAPKARGETRLYCEFYNFAGRTPKVGFYFASPAGGGTAYGQLFQREADGSQTLFDERPTWTYDRSGEAPTLQSPDGAIRINLYGDGGANGRQPDAGGWFEAGLRSIQYLNLDGQCRRTES</sequence>
<name>A0ABQ4UJJ4_9HYPH</name>
<dbReference type="EMBL" id="BPRC01000010">
    <property type="protein sequence ID" value="GJE65945.1"/>
    <property type="molecule type" value="Genomic_DNA"/>
</dbReference>
<comment type="caution">
    <text evidence="1">The sequence shown here is derived from an EMBL/GenBank/DDBJ whole genome shotgun (WGS) entry which is preliminary data.</text>
</comment>